<name>A0A158HU98_9BURK</name>
<dbReference type="Proteomes" id="UP000055019">
    <property type="component" value="Unassembled WGS sequence"/>
</dbReference>
<protein>
    <submittedName>
        <fullName evidence="2">Uncharacterized protein</fullName>
    </submittedName>
</protein>
<dbReference type="OrthoDB" id="8908146at2"/>
<reference evidence="2" key="1">
    <citation type="submission" date="2016-01" db="EMBL/GenBank/DDBJ databases">
        <authorList>
            <person name="Peeters C."/>
        </authorList>
    </citation>
    <scope>NUCLEOTIDE SEQUENCE [LARGE SCALE GENOMIC DNA]</scope>
    <source>
        <strain evidence="2">LMG 29317</strain>
    </source>
</reference>
<evidence type="ECO:0000313" key="3">
    <source>
        <dbReference type="Proteomes" id="UP000055019"/>
    </source>
</evidence>
<sequence>MDWKKLIAGVAPTIAGLVTGPFAPLAMGATAALSNLLLGKADASDDELAAAVQNMTPEQQIAVKQLDMQWEKQRQDFLLAQGQQELDSDKLDTQNTADARARDIALASHGENWRADAAVVFVCLGLISCLLSLAFFRDRLPGEAVGIISTIAGIFGGCLKDYFNFEFGSSRESRQKDAVIANVATTPVTVDIKK</sequence>
<evidence type="ECO:0000256" key="1">
    <source>
        <dbReference type="SAM" id="Phobius"/>
    </source>
</evidence>
<evidence type="ECO:0000313" key="2">
    <source>
        <dbReference type="EMBL" id="SAL47539.1"/>
    </source>
</evidence>
<accession>A0A158HU98</accession>
<organism evidence="2 3">
    <name type="scientific">Caballeronia arvi</name>
    <dbReference type="NCBI Taxonomy" id="1777135"/>
    <lineage>
        <taxon>Bacteria</taxon>
        <taxon>Pseudomonadati</taxon>
        <taxon>Pseudomonadota</taxon>
        <taxon>Betaproteobacteria</taxon>
        <taxon>Burkholderiales</taxon>
        <taxon>Burkholderiaceae</taxon>
        <taxon>Caballeronia</taxon>
    </lineage>
</organism>
<feature type="transmembrane region" description="Helical" evidence="1">
    <location>
        <begin position="117"/>
        <end position="136"/>
    </location>
</feature>
<comment type="caution">
    <text evidence="2">The sequence shown here is derived from an EMBL/GenBank/DDBJ whole genome shotgun (WGS) entry which is preliminary data.</text>
</comment>
<keyword evidence="1" id="KW-1133">Transmembrane helix</keyword>
<dbReference type="RefSeq" id="WP_061146752.1">
    <property type="nucleotide sequence ID" value="NZ_FCOM02000007.1"/>
</dbReference>
<proteinExistence type="predicted"/>
<keyword evidence="3" id="KW-1185">Reference proteome</keyword>
<gene>
    <name evidence="2" type="ORF">AWB74_02143</name>
</gene>
<dbReference type="AlphaFoldDB" id="A0A158HU98"/>
<keyword evidence="1" id="KW-0472">Membrane</keyword>
<keyword evidence="1" id="KW-0812">Transmembrane</keyword>
<dbReference type="EMBL" id="FCOM02000007">
    <property type="protein sequence ID" value="SAL47539.1"/>
    <property type="molecule type" value="Genomic_DNA"/>
</dbReference>